<keyword evidence="10" id="KW-1185">Reference proteome</keyword>
<feature type="active site" description="Proton acceptor" evidence="6">
    <location>
        <position position="245"/>
    </location>
</feature>
<dbReference type="GO" id="GO:0004345">
    <property type="term" value="F:glucose-6-phosphate dehydrogenase activity"/>
    <property type="evidence" value="ECO:0007669"/>
    <property type="project" value="UniProtKB-UniRule"/>
</dbReference>
<dbReference type="SUPFAM" id="SSF51735">
    <property type="entry name" value="NAD(P)-binding Rossmann-fold domains"/>
    <property type="match status" value="1"/>
</dbReference>
<feature type="binding site" evidence="6">
    <location>
        <position position="334"/>
    </location>
    <ligand>
        <name>substrate</name>
    </ligand>
</feature>
<keyword evidence="2 6" id="KW-0313">Glucose metabolism</keyword>
<comment type="pathway">
    <text evidence="1 6">Carbohydrate degradation; pentose phosphate pathway; D-ribulose 5-phosphate from D-glucose 6-phosphate (oxidative stage): step 1/3.</text>
</comment>
<dbReference type="HAMAP" id="MF_00966">
    <property type="entry name" value="G6PD"/>
    <property type="match status" value="1"/>
</dbReference>
<comment type="function">
    <text evidence="6">Catalyzes the oxidation of glucose 6-phosphate to 6-phosphogluconolactone.</text>
</comment>
<feature type="binding site" evidence="6">
    <location>
        <position position="187"/>
    </location>
    <ligand>
        <name>substrate</name>
    </ligand>
</feature>
<dbReference type="PRINTS" id="PR00079">
    <property type="entry name" value="G6PDHDRGNASE"/>
</dbReference>
<evidence type="ECO:0000313" key="10">
    <source>
        <dbReference type="Proteomes" id="UP001198163"/>
    </source>
</evidence>
<evidence type="ECO:0000256" key="2">
    <source>
        <dbReference type="ARBA" id="ARBA00022526"/>
    </source>
</evidence>
<dbReference type="PANTHER" id="PTHR23429:SF0">
    <property type="entry name" value="GLUCOSE-6-PHOSPHATE 1-DEHYDROGENASE"/>
    <property type="match status" value="1"/>
</dbReference>
<comment type="caution">
    <text evidence="6">Lacks conserved residue(s) required for the propagation of feature annotation.</text>
</comment>
<sequence>MKKLKNTILVIFGITGDLSKRKLLPALYNLERAGLLPEGFRIVGVSRKGTEPRDIIRMLKQSEAGKQADCPDICEKLEKILSIVDMKLDEGDTYAGLSRELSRIEAEAGRPLNRLFYLAIPASLFPKVTERLAEADLNMHENGICESRYLIEKPFGADLASAKKLISDLNERFGEERIFRIDHYLAKETVQNILSFRFSNPLFNGAWNNRHISHIMVTASESIGIEGRTAFYEGMGAMRDLVQSHLLQLLALATMEKPKTMEAAEIHREKEKILAAIRPPEPERMKEETVRAQYRTYRKETGIADSLTETYAAVRLSIDTPEWKGVPMFIRTGKALKEKVTEITVVFTEGGAESLTSARADAAGAEIKRNYLTLRIQPNEGIAVDLDIKKPGLDEATQAVQLDFCYRDAPGFEQIDAYARVLYDGMRGDRTLFATGDEVLACWRITEPVLRAWDSPDFPLHFYDNGSAGPEAADELIQKTGIAWFTDSHQVCTPPKPSFR</sequence>
<dbReference type="GO" id="GO:0006006">
    <property type="term" value="P:glucose metabolic process"/>
    <property type="evidence" value="ECO:0007669"/>
    <property type="project" value="UniProtKB-KW"/>
</dbReference>
<dbReference type="InterPro" id="IPR001282">
    <property type="entry name" value="G6P_DH"/>
</dbReference>
<accession>A0AAE3EH78</accession>
<evidence type="ECO:0000256" key="4">
    <source>
        <dbReference type="ARBA" id="ARBA00023002"/>
    </source>
</evidence>
<dbReference type="EMBL" id="JAINWA010000001">
    <property type="protein sequence ID" value="MCD1653464.1"/>
    <property type="molecule type" value="Genomic_DNA"/>
</dbReference>
<dbReference type="Pfam" id="PF00479">
    <property type="entry name" value="G6PD_N"/>
    <property type="match status" value="1"/>
</dbReference>
<keyword evidence="4 6" id="KW-0560">Oxidoreductase</keyword>
<feature type="domain" description="Glucose-6-phosphate dehydrogenase C-terminal" evidence="8">
    <location>
        <begin position="195"/>
        <end position="484"/>
    </location>
</feature>
<feature type="domain" description="Glucose-6-phosphate dehydrogenase NAD-binding" evidence="7">
    <location>
        <begin position="10"/>
        <end position="192"/>
    </location>
</feature>
<dbReference type="InterPro" id="IPR036291">
    <property type="entry name" value="NAD(P)-bd_dom_sf"/>
</dbReference>
<protein>
    <recommendedName>
        <fullName evidence="6">Glucose-6-phosphate 1-dehydrogenase</fullName>
        <shortName evidence="6">G6PD</shortName>
        <ecNumber evidence="6">1.1.1.49</ecNumber>
    </recommendedName>
</protein>
<keyword evidence="5 6" id="KW-0119">Carbohydrate metabolism</keyword>
<dbReference type="SUPFAM" id="SSF55347">
    <property type="entry name" value="Glyceraldehyde-3-phosphate dehydrogenase-like, C-terminal domain"/>
    <property type="match status" value="1"/>
</dbReference>
<dbReference type="AlphaFoldDB" id="A0AAE3EH78"/>
<evidence type="ECO:0000256" key="3">
    <source>
        <dbReference type="ARBA" id="ARBA00022857"/>
    </source>
</evidence>
<feature type="binding site" evidence="6">
    <location>
        <position position="153"/>
    </location>
    <ligand>
        <name>NADP(+)</name>
        <dbReference type="ChEBI" id="CHEBI:58349"/>
    </ligand>
</feature>
<feature type="binding site" evidence="6">
    <location>
        <position position="339"/>
    </location>
    <ligand>
        <name>substrate</name>
    </ligand>
</feature>
<reference evidence="9" key="1">
    <citation type="submission" date="2021-08" db="EMBL/GenBank/DDBJ databases">
        <title>Comparative analyses of Brucepasteria parasyntrophica and Teretinema zuelzerae.</title>
        <authorList>
            <person name="Song Y."/>
            <person name="Brune A."/>
        </authorList>
    </citation>
    <scope>NUCLEOTIDE SEQUENCE</scope>
    <source>
        <strain evidence="9">DSM 1903</strain>
    </source>
</reference>
<dbReference type="PANTHER" id="PTHR23429">
    <property type="entry name" value="GLUCOSE-6-PHOSPHATE 1-DEHYDROGENASE G6PD"/>
    <property type="match status" value="1"/>
</dbReference>
<dbReference type="NCBIfam" id="TIGR00871">
    <property type="entry name" value="zwf"/>
    <property type="match status" value="1"/>
</dbReference>
<keyword evidence="3 6" id="KW-0521">NADP</keyword>
<feature type="binding site" evidence="6">
    <location>
        <position position="240"/>
    </location>
    <ligand>
        <name>substrate</name>
    </ligand>
</feature>
<dbReference type="InterPro" id="IPR022675">
    <property type="entry name" value="G6P_DH_C"/>
</dbReference>
<dbReference type="InterPro" id="IPR022674">
    <property type="entry name" value="G6P_DH_NAD-bd"/>
</dbReference>
<evidence type="ECO:0000256" key="6">
    <source>
        <dbReference type="HAMAP-Rule" id="MF_00966"/>
    </source>
</evidence>
<dbReference type="Gene3D" id="3.30.360.10">
    <property type="entry name" value="Dihydrodipicolinate Reductase, domain 2"/>
    <property type="match status" value="1"/>
</dbReference>
<evidence type="ECO:0000259" key="8">
    <source>
        <dbReference type="Pfam" id="PF02781"/>
    </source>
</evidence>
<feature type="binding site" evidence="6">
    <location>
        <position position="183"/>
    </location>
    <ligand>
        <name>substrate</name>
    </ligand>
</feature>
<proteinExistence type="inferred from homology"/>
<organism evidence="9 10">
    <name type="scientific">Teretinema zuelzerae</name>
    <dbReference type="NCBI Taxonomy" id="156"/>
    <lineage>
        <taxon>Bacteria</taxon>
        <taxon>Pseudomonadati</taxon>
        <taxon>Spirochaetota</taxon>
        <taxon>Spirochaetia</taxon>
        <taxon>Spirochaetales</taxon>
        <taxon>Treponemataceae</taxon>
        <taxon>Teretinema</taxon>
    </lineage>
</organism>
<gene>
    <name evidence="6 9" type="primary">zwf</name>
    <name evidence="9" type="ORF">K7J14_01970</name>
</gene>
<evidence type="ECO:0000313" key="9">
    <source>
        <dbReference type="EMBL" id="MCD1653464.1"/>
    </source>
</evidence>
<feature type="binding site" evidence="6">
    <location>
        <position position="47"/>
    </location>
    <ligand>
        <name>NADP(+)</name>
        <dbReference type="ChEBI" id="CHEBI:58349"/>
    </ligand>
</feature>
<evidence type="ECO:0000256" key="1">
    <source>
        <dbReference type="ARBA" id="ARBA00004937"/>
    </source>
</evidence>
<evidence type="ECO:0000256" key="5">
    <source>
        <dbReference type="ARBA" id="ARBA00023277"/>
    </source>
</evidence>
<comment type="catalytic activity">
    <reaction evidence="6">
        <text>D-glucose 6-phosphate + NADP(+) = 6-phospho-D-glucono-1,5-lactone + NADPH + H(+)</text>
        <dbReference type="Rhea" id="RHEA:15841"/>
        <dbReference type="ChEBI" id="CHEBI:15378"/>
        <dbReference type="ChEBI" id="CHEBI:57783"/>
        <dbReference type="ChEBI" id="CHEBI:57955"/>
        <dbReference type="ChEBI" id="CHEBI:58349"/>
        <dbReference type="ChEBI" id="CHEBI:61548"/>
        <dbReference type="EC" id="1.1.1.49"/>
    </reaction>
</comment>
<dbReference type="Gene3D" id="3.40.50.720">
    <property type="entry name" value="NAD(P)-binding Rossmann-like Domain"/>
    <property type="match status" value="1"/>
</dbReference>
<dbReference type="Proteomes" id="UP001198163">
    <property type="component" value="Unassembled WGS sequence"/>
</dbReference>
<evidence type="ECO:0000259" key="7">
    <source>
        <dbReference type="Pfam" id="PF00479"/>
    </source>
</evidence>
<dbReference type="PIRSF" id="PIRSF000110">
    <property type="entry name" value="G6PD"/>
    <property type="match status" value="1"/>
</dbReference>
<dbReference type="GO" id="GO:0005829">
    <property type="term" value="C:cytosol"/>
    <property type="evidence" value="ECO:0007669"/>
    <property type="project" value="TreeGrafter"/>
</dbReference>
<comment type="similarity">
    <text evidence="6">Belongs to the glucose-6-phosphate dehydrogenase family.</text>
</comment>
<dbReference type="GO" id="GO:0009051">
    <property type="term" value="P:pentose-phosphate shunt, oxidative branch"/>
    <property type="evidence" value="ECO:0007669"/>
    <property type="project" value="TreeGrafter"/>
</dbReference>
<feature type="binding site" evidence="6">
    <location>
        <position position="221"/>
    </location>
    <ligand>
        <name>substrate</name>
    </ligand>
</feature>
<comment type="caution">
    <text evidence="9">The sequence shown here is derived from an EMBL/GenBank/DDBJ whole genome shotgun (WGS) entry which is preliminary data.</text>
</comment>
<dbReference type="EC" id="1.1.1.49" evidence="6"/>
<dbReference type="RefSeq" id="WP_230752478.1">
    <property type="nucleotide sequence ID" value="NZ_JAINWA010000001.1"/>
</dbReference>
<dbReference type="Pfam" id="PF02781">
    <property type="entry name" value="G6PD_C"/>
    <property type="match status" value="1"/>
</dbReference>
<dbReference type="GO" id="GO:0050661">
    <property type="term" value="F:NADP binding"/>
    <property type="evidence" value="ECO:0007669"/>
    <property type="project" value="UniProtKB-UniRule"/>
</dbReference>
<name>A0AAE3EH78_9SPIR</name>